<comment type="caution">
    <text evidence="1">The sequence shown here is derived from an EMBL/GenBank/DDBJ whole genome shotgun (WGS) entry which is preliminary data.</text>
</comment>
<name>A0A2A2TIY3_9CYAN</name>
<sequence>MLTQETGFLPHAKAQISTKEPETGFLCQRKNPSQPTKMFLLFIFRAVRNRVSSFSESIQYFP</sequence>
<dbReference type="EMBL" id="NTFS01000126">
    <property type="protein sequence ID" value="PAX53891.1"/>
    <property type="molecule type" value="Genomic_DNA"/>
</dbReference>
<dbReference type="Proteomes" id="UP000218238">
    <property type="component" value="Unassembled WGS sequence"/>
</dbReference>
<dbReference type="RefSeq" id="WP_095722121.1">
    <property type="nucleotide sequence ID" value="NZ_NTFS01000126.1"/>
</dbReference>
<organism evidence="1 2">
    <name type="scientific">Brunnivagina elsteri CCALA 953</name>
    <dbReference type="NCBI Taxonomy" id="987040"/>
    <lineage>
        <taxon>Bacteria</taxon>
        <taxon>Bacillati</taxon>
        <taxon>Cyanobacteriota</taxon>
        <taxon>Cyanophyceae</taxon>
        <taxon>Nostocales</taxon>
        <taxon>Calotrichaceae</taxon>
        <taxon>Brunnivagina</taxon>
    </lineage>
</organism>
<evidence type="ECO:0000313" key="1">
    <source>
        <dbReference type="EMBL" id="PAX53891.1"/>
    </source>
</evidence>
<dbReference type="AlphaFoldDB" id="A0A2A2TIY3"/>
<keyword evidence="2" id="KW-1185">Reference proteome</keyword>
<accession>A0A2A2TIY3</accession>
<proteinExistence type="predicted"/>
<gene>
    <name evidence="1" type="ORF">CK510_13070</name>
</gene>
<reference evidence="1 2" key="1">
    <citation type="submission" date="2017-08" db="EMBL/GenBank/DDBJ databases">
        <title>Draft genome sequence of filamentous cyanobacterium Calothrix elsteri CCALA 953.</title>
        <authorList>
            <person name="Gagunashvili A.N."/>
            <person name="Elster J."/>
            <person name="Andresson O.S."/>
        </authorList>
    </citation>
    <scope>NUCLEOTIDE SEQUENCE [LARGE SCALE GENOMIC DNA]</scope>
    <source>
        <strain evidence="1 2">CCALA 953</strain>
    </source>
</reference>
<evidence type="ECO:0000313" key="2">
    <source>
        <dbReference type="Proteomes" id="UP000218238"/>
    </source>
</evidence>
<protein>
    <submittedName>
        <fullName evidence="1">Uncharacterized protein</fullName>
    </submittedName>
</protein>